<dbReference type="AlphaFoldDB" id="A0A438GNH0"/>
<protein>
    <submittedName>
        <fullName evidence="2">Uncharacterized protein</fullName>
    </submittedName>
</protein>
<keyword evidence="1" id="KW-1133">Transmembrane helix</keyword>
<feature type="transmembrane region" description="Helical" evidence="1">
    <location>
        <begin position="60"/>
        <end position="84"/>
    </location>
</feature>
<gene>
    <name evidence="2" type="ORF">CK203_057622</name>
</gene>
<keyword evidence="1" id="KW-0472">Membrane</keyword>
<reference evidence="2 3" key="1">
    <citation type="journal article" date="2018" name="PLoS Genet.">
        <title>Population sequencing reveals clonal diversity and ancestral inbreeding in the grapevine cultivar Chardonnay.</title>
        <authorList>
            <person name="Roach M.J."/>
            <person name="Johnson D.L."/>
            <person name="Bohlmann J."/>
            <person name="van Vuuren H.J."/>
            <person name="Jones S.J."/>
            <person name="Pretorius I.S."/>
            <person name="Schmidt S.A."/>
            <person name="Borneman A.R."/>
        </authorList>
    </citation>
    <scope>NUCLEOTIDE SEQUENCE [LARGE SCALE GENOMIC DNA]</scope>
    <source>
        <strain evidence="3">cv. Chardonnay</strain>
        <tissue evidence="2">Leaf</tissue>
    </source>
</reference>
<accession>A0A438GNH0</accession>
<sequence>MLPYTQFISRDRILGLKGVLPHMRYLPDRSVDMVKVHKLAAPLGIEPRISGFIRGSNLNLSWVIGAHGSLTNLLLGFIVIPNCLPSTKLRPPHMIFHTLTTTTIWTYHTTGLHSLIFTTTPSSVSPIGRGLCLTWSERDYATFCLAPVRIADDTQARIRGLSKG</sequence>
<proteinExistence type="predicted"/>
<evidence type="ECO:0000313" key="2">
    <source>
        <dbReference type="EMBL" id="RVW73765.1"/>
    </source>
</evidence>
<organism evidence="2 3">
    <name type="scientific">Vitis vinifera</name>
    <name type="common">Grape</name>
    <dbReference type="NCBI Taxonomy" id="29760"/>
    <lineage>
        <taxon>Eukaryota</taxon>
        <taxon>Viridiplantae</taxon>
        <taxon>Streptophyta</taxon>
        <taxon>Embryophyta</taxon>
        <taxon>Tracheophyta</taxon>
        <taxon>Spermatophyta</taxon>
        <taxon>Magnoliopsida</taxon>
        <taxon>eudicotyledons</taxon>
        <taxon>Gunneridae</taxon>
        <taxon>Pentapetalae</taxon>
        <taxon>rosids</taxon>
        <taxon>Vitales</taxon>
        <taxon>Vitaceae</taxon>
        <taxon>Viteae</taxon>
        <taxon>Vitis</taxon>
    </lineage>
</organism>
<evidence type="ECO:0000313" key="3">
    <source>
        <dbReference type="Proteomes" id="UP000288805"/>
    </source>
</evidence>
<comment type="caution">
    <text evidence="2">The sequence shown here is derived from an EMBL/GenBank/DDBJ whole genome shotgun (WGS) entry which is preliminary data.</text>
</comment>
<dbReference type="Proteomes" id="UP000288805">
    <property type="component" value="Unassembled WGS sequence"/>
</dbReference>
<dbReference type="EMBL" id="QGNW01000384">
    <property type="protein sequence ID" value="RVW73765.1"/>
    <property type="molecule type" value="Genomic_DNA"/>
</dbReference>
<name>A0A438GNH0_VITVI</name>
<keyword evidence="1" id="KW-0812">Transmembrane</keyword>
<evidence type="ECO:0000256" key="1">
    <source>
        <dbReference type="SAM" id="Phobius"/>
    </source>
</evidence>